<dbReference type="AlphaFoldDB" id="A0A1G6QJX5"/>
<name>A0A1G6QJX5_9PSEU</name>
<evidence type="ECO:0000313" key="2">
    <source>
        <dbReference type="EMBL" id="SDC92244.1"/>
    </source>
</evidence>
<feature type="chain" id="PRO_5038727267" description="DUF3558 domain-containing protein" evidence="1">
    <location>
        <begin position="24"/>
        <end position="347"/>
    </location>
</feature>
<evidence type="ECO:0000256" key="1">
    <source>
        <dbReference type="SAM" id="SignalP"/>
    </source>
</evidence>
<keyword evidence="3" id="KW-1185">Reference proteome</keyword>
<gene>
    <name evidence="2" type="ORF">SAMN05216174_105320</name>
</gene>
<keyword evidence="1" id="KW-0732">Signal</keyword>
<evidence type="ECO:0008006" key="4">
    <source>
        <dbReference type="Google" id="ProtNLM"/>
    </source>
</evidence>
<protein>
    <recommendedName>
        <fullName evidence="4">DUF3558 domain-containing protein</fullName>
    </recommendedName>
</protein>
<evidence type="ECO:0000313" key="3">
    <source>
        <dbReference type="Proteomes" id="UP000199501"/>
    </source>
</evidence>
<feature type="signal peptide" evidence="1">
    <location>
        <begin position="1"/>
        <end position="23"/>
    </location>
</feature>
<organism evidence="2 3">
    <name type="scientific">Actinokineospora iranica</name>
    <dbReference type="NCBI Taxonomy" id="1271860"/>
    <lineage>
        <taxon>Bacteria</taxon>
        <taxon>Bacillati</taxon>
        <taxon>Actinomycetota</taxon>
        <taxon>Actinomycetes</taxon>
        <taxon>Pseudonocardiales</taxon>
        <taxon>Pseudonocardiaceae</taxon>
        <taxon>Actinokineospora</taxon>
    </lineage>
</organism>
<dbReference type="Proteomes" id="UP000199501">
    <property type="component" value="Unassembled WGS sequence"/>
</dbReference>
<reference evidence="3" key="1">
    <citation type="submission" date="2016-10" db="EMBL/GenBank/DDBJ databases">
        <authorList>
            <person name="Varghese N."/>
            <person name="Submissions S."/>
        </authorList>
    </citation>
    <scope>NUCLEOTIDE SEQUENCE [LARGE SCALE GENOMIC DNA]</scope>
    <source>
        <strain evidence="3">IBRC-M 10403</strain>
    </source>
</reference>
<dbReference type="PROSITE" id="PS51257">
    <property type="entry name" value="PROKAR_LIPOPROTEIN"/>
    <property type="match status" value="1"/>
</dbReference>
<proteinExistence type="predicted"/>
<sequence>MRERALILVASLLMAGCAAPVHGLAVTNDGQVASPWAEAEITESSDKNLRKVPRTSGEYFTYSSAETAAQTICHTMTPQRWSELLHGPVRREIYGSSTNLACLVTSNRMRIELATQDLDPSGWRSYIGTPSRDIQHAGRPGRVSTSMEAPFRADGYVTLVDDSSAANRNALTFRVTAGSLATMDRPSAFTDLVDDVLTGVIEPLAKPSSPMPAVTGELGLMGYVPTPPAPRGGVVDVPYPLSAQQLCTAAVAALGVDPATLTIAPHHDGQCRITNGADVAVSLWLRPNVNRAEFTETIAGRPVKPARDKLREVWLRDDVPASLWVNWFSGGDSTPFIEKLVPLLLAG</sequence>
<accession>A0A1G6QJX5</accession>
<dbReference type="EMBL" id="FMZZ01000005">
    <property type="protein sequence ID" value="SDC92244.1"/>
    <property type="molecule type" value="Genomic_DNA"/>
</dbReference>